<dbReference type="EMBL" id="CQAZ01000134">
    <property type="protein sequence ID" value="CNI75406.1"/>
    <property type="molecule type" value="Genomic_DNA"/>
</dbReference>
<dbReference type="AlphaFoldDB" id="A0A0T9RQR0"/>
<gene>
    <name evidence="1" type="ORF">ERS008529_04819</name>
    <name evidence="2" type="ORF">ERS137968_04900</name>
</gene>
<organism evidence="1 4">
    <name type="scientific">Yersinia pekkanenii</name>
    <dbReference type="NCBI Taxonomy" id="1288385"/>
    <lineage>
        <taxon>Bacteria</taxon>
        <taxon>Pseudomonadati</taxon>
        <taxon>Pseudomonadota</taxon>
        <taxon>Gammaproteobacteria</taxon>
        <taxon>Enterobacterales</taxon>
        <taxon>Yersiniaceae</taxon>
        <taxon>Yersinia</taxon>
    </lineage>
</organism>
<dbReference type="RefSeq" id="WP_049615544.1">
    <property type="nucleotide sequence ID" value="NZ_CAWMMU010000102.1"/>
</dbReference>
<dbReference type="STRING" id="1288385.ERS137968_04900"/>
<dbReference type="Proteomes" id="UP000044625">
    <property type="component" value="Unassembled WGS sequence"/>
</dbReference>
<evidence type="ECO:0000313" key="2">
    <source>
        <dbReference type="EMBL" id="CRY69744.1"/>
    </source>
</evidence>
<accession>A0A0T9RQR0</accession>
<dbReference type="Proteomes" id="UP000045840">
    <property type="component" value="Unassembled WGS sequence"/>
</dbReference>
<dbReference type="OrthoDB" id="6481000at2"/>
<keyword evidence="3" id="KW-1185">Reference proteome</keyword>
<reference evidence="1" key="3">
    <citation type="submission" date="2015-03" db="EMBL/GenBank/DDBJ databases">
        <authorList>
            <person name="Murphy D."/>
        </authorList>
    </citation>
    <scope>NUCLEOTIDE SEQUENCE [LARGE SCALE GENOMIC DNA]</scope>
    <source>
        <strain evidence="1">A125KOH2</strain>
    </source>
</reference>
<name>A0A0T9RQR0_9GAMM</name>
<proteinExistence type="predicted"/>
<dbReference type="EMBL" id="CWJL01000102">
    <property type="protein sequence ID" value="CRY69744.1"/>
    <property type="molecule type" value="Genomic_DNA"/>
</dbReference>
<evidence type="ECO:0000313" key="1">
    <source>
        <dbReference type="EMBL" id="CNI75406.1"/>
    </source>
</evidence>
<evidence type="ECO:0000313" key="4">
    <source>
        <dbReference type="Proteomes" id="UP000045840"/>
    </source>
</evidence>
<reference evidence="2 3" key="2">
    <citation type="submission" date="2015-03" db="EMBL/GenBank/DDBJ databases">
        <authorList>
            <consortium name="Pathogen Informatics"/>
            <person name="Murphy D."/>
        </authorList>
    </citation>
    <scope>NUCLEOTIDE SEQUENCE [LARGE SCALE GENOMIC DNA]</scope>
    <source>
        <strain evidence="2">Type strain: CIP110230</strain>
        <strain evidence="3">type strain: CIP110230</strain>
    </source>
</reference>
<sequence>MSQITKFATGLLLMLVAILLIAAWVNKSEAKKLIADNALLTDERDEARSILNNQVRTVQLFNDIARANEHEKTNIRNNSEVRVAAIKKHISADECATRSIPAAAVERLRNHSNKIRTDSTRTDTRQSAF</sequence>
<protein>
    <submittedName>
        <fullName evidence="1">Phage exported protein</fullName>
    </submittedName>
</protein>
<evidence type="ECO:0000313" key="3">
    <source>
        <dbReference type="Proteomes" id="UP000044625"/>
    </source>
</evidence>
<reference evidence="4" key="1">
    <citation type="submission" date="2015-03" db="EMBL/GenBank/DDBJ databases">
        <authorList>
            <consortium name="Pathogen Informatics"/>
        </authorList>
    </citation>
    <scope>NUCLEOTIDE SEQUENCE [LARGE SCALE GENOMIC DNA]</scope>
    <source>
        <strain evidence="4">A125KOH2</strain>
    </source>
</reference>